<name>A0A318KK94_9FIRM</name>
<organism evidence="2 3">
    <name type="scientific">Dielma fastidiosa</name>
    <dbReference type="NCBI Taxonomy" id="1034346"/>
    <lineage>
        <taxon>Bacteria</taxon>
        <taxon>Bacillati</taxon>
        <taxon>Bacillota</taxon>
        <taxon>Erysipelotrichia</taxon>
        <taxon>Erysipelotrichales</taxon>
        <taxon>Erysipelotrichaceae</taxon>
        <taxon>Dielma</taxon>
    </lineage>
</organism>
<evidence type="ECO:0000313" key="3">
    <source>
        <dbReference type="Proteomes" id="UP000247612"/>
    </source>
</evidence>
<dbReference type="STRING" id="1034346.GCA_000313565_03357"/>
<dbReference type="InterPro" id="IPR012902">
    <property type="entry name" value="N_methyl_site"/>
</dbReference>
<feature type="transmembrane region" description="Helical" evidence="1">
    <location>
        <begin position="6"/>
        <end position="28"/>
    </location>
</feature>
<evidence type="ECO:0000256" key="1">
    <source>
        <dbReference type="SAM" id="Phobius"/>
    </source>
</evidence>
<comment type="caution">
    <text evidence="2">The sequence shown here is derived from an EMBL/GenBank/DDBJ whole genome shotgun (WGS) entry which is preliminary data.</text>
</comment>
<dbReference type="Proteomes" id="UP000247612">
    <property type="component" value="Unassembled WGS sequence"/>
</dbReference>
<evidence type="ECO:0000313" key="2">
    <source>
        <dbReference type="EMBL" id="PXX76852.1"/>
    </source>
</evidence>
<keyword evidence="1" id="KW-0812">Transmembrane</keyword>
<keyword evidence="1" id="KW-0472">Membrane</keyword>
<protein>
    <recommendedName>
        <fullName evidence="4">Prepilin-type N-terminal cleavage/methylation domain-containing protein</fullName>
    </recommendedName>
</protein>
<dbReference type="OrthoDB" id="9869995at2"/>
<proteinExistence type="predicted"/>
<keyword evidence="1" id="KW-1133">Transmembrane helix</keyword>
<reference evidence="2 3" key="1">
    <citation type="submission" date="2018-05" db="EMBL/GenBank/DDBJ databases">
        <title>Genomic Encyclopedia of Type Strains, Phase IV (KMG-IV): sequencing the most valuable type-strain genomes for metagenomic binning, comparative biology and taxonomic classification.</title>
        <authorList>
            <person name="Goeker M."/>
        </authorList>
    </citation>
    <scope>NUCLEOTIDE SEQUENCE [LARGE SCALE GENOMIC DNA]</scope>
    <source>
        <strain evidence="2 3">JC118</strain>
    </source>
</reference>
<dbReference type="AlphaFoldDB" id="A0A318KK94"/>
<dbReference type="EMBL" id="QJKH01000013">
    <property type="protein sequence ID" value="PXX76852.1"/>
    <property type="molecule type" value="Genomic_DNA"/>
</dbReference>
<gene>
    <name evidence="2" type="ORF">DES51_11347</name>
</gene>
<sequence>MFNKGYTLLEVLFVVSTFAMLLLLFPFVRPPASLTSDTRRFMAKLEAAQLDAILNQHSNSITLSTHQLCFNEVCEALPASRSADEGKIEFNAAGNVNHAGTYCFHEGNQCRCIVIQLGSGRMALE</sequence>
<dbReference type="RefSeq" id="WP_022939636.1">
    <property type="nucleotide sequence ID" value="NZ_CABKRQ010000011.1"/>
</dbReference>
<evidence type="ECO:0008006" key="4">
    <source>
        <dbReference type="Google" id="ProtNLM"/>
    </source>
</evidence>
<dbReference type="PROSITE" id="PS00409">
    <property type="entry name" value="PROKAR_NTER_METHYL"/>
    <property type="match status" value="1"/>
</dbReference>
<accession>A0A318KK94</accession>
<keyword evidence="3" id="KW-1185">Reference proteome</keyword>